<evidence type="ECO:0000256" key="1">
    <source>
        <dbReference type="SAM" id="Coils"/>
    </source>
</evidence>
<protein>
    <submittedName>
        <fullName evidence="3">Uncharacterized protein</fullName>
    </submittedName>
</protein>
<feature type="compositionally biased region" description="Polar residues" evidence="2">
    <location>
        <begin position="13"/>
        <end position="39"/>
    </location>
</feature>
<reference evidence="3" key="1">
    <citation type="journal article" date="2021" name="Nat. Commun.">
        <title>Genetic determinants of endophytism in the Arabidopsis root mycobiome.</title>
        <authorList>
            <person name="Mesny F."/>
            <person name="Miyauchi S."/>
            <person name="Thiergart T."/>
            <person name="Pickel B."/>
            <person name="Atanasova L."/>
            <person name="Karlsson M."/>
            <person name="Huettel B."/>
            <person name="Barry K.W."/>
            <person name="Haridas S."/>
            <person name="Chen C."/>
            <person name="Bauer D."/>
            <person name="Andreopoulos W."/>
            <person name="Pangilinan J."/>
            <person name="LaButti K."/>
            <person name="Riley R."/>
            <person name="Lipzen A."/>
            <person name="Clum A."/>
            <person name="Drula E."/>
            <person name="Henrissat B."/>
            <person name="Kohler A."/>
            <person name="Grigoriev I.V."/>
            <person name="Martin F.M."/>
            <person name="Hacquard S."/>
        </authorList>
    </citation>
    <scope>NUCLEOTIDE SEQUENCE</scope>
    <source>
        <strain evidence="3">MPI-CAGE-CH-0243</strain>
    </source>
</reference>
<feature type="region of interest" description="Disordered" evidence="2">
    <location>
        <begin position="1"/>
        <end position="92"/>
    </location>
</feature>
<name>A0A9P9DWK6_9PLEO</name>
<dbReference type="EMBL" id="JAGMWT010000006">
    <property type="protein sequence ID" value="KAH7126593.1"/>
    <property type="molecule type" value="Genomic_DNA"/>
</dbReference>
<dbReference type="Proteomes" id="UP000700596">
    <property type="component" value="Unassembled WGS sequence"/>
</dbReference>
<evidence type="ECO:0000313" key="4">
    <source>
        <dbReference type="Proteomes" id="UP000700596"/>
    </source>
</evidence>
<accession>A0A9P9DWK6</accession>
<proteinExistence type="predicted"/>
<feature type="compositionally biased region" description="Low complexity" evidence="2">
    <location>
        <begin position="152"/>
        <end position="166"/>
    </location>
</feature>
<keyword evidence="4" id="KW-1185">Reference proteome</keyword>
<feature type="coiled-coil region" evidence="1">
    <location>
        <begin position="216"/>
        <end position="243"/>
    </location>
</feature>
<feature type="coiled-coil region" evidence="1">
    <location>
        <begin position="442"/>
        <end position="483"/>
    </location>
</feature>
<evidence type="ECO:0000313" key="3">
    <source>
        <dbReference type="EMBL" id="KAH7126593.1"/>
    </source>
</evidence>
<feature type="compositionally biased region" description="Polar residues" evidence="2">
    <location>
        <begin position="68"/>
        <end position="92"/>
    </location>
</feature>
<evidence type="ECO:0000256" key="2">
    <source>
        <dbReference type="SAM" id="MobiDB-lite"/>
    </source>
</evidence>
<sequence>MWTASRAPARPQRTPSINSVAPVLSTPSRPTSVSMQSPEFQRRARGYESDQSSDTANEDDIASFPAVPNSNNNTMPPMWQTQRQQSGSAVSRLSQKFGANAQLAEIGAPAPLRTQHRHQPSSIEISPDDDSHSRASTLGDEQHDFDYPEKTPTLLPKRSLKSLSKPISNHNTAEPISPAPAPHIPGPLESQFAALMGKLIFMERENPTVAVTPEDYQAMVAELKTLREEKKTWQKRHEALYALRDEDVENNIKIRGMLAKARRELEGMTKLRDEDLVNVQVVRSKLAEATRKIERMEGHGSSGSGSAGGRTSPSRMGRPGSMMMERRNTTDLFAAAQAAAFQQRALDLEKRNSDLLAQVELLKGGASIDDLNRLTAHKAWKDTVTDLESKVKSKDAEISRLRTGGLVTGASSAGGGSSATPSSGLVEWHRVEAIHEEHANYRERVGSKMQALRGEKEALQRDLHRKEDECHGLEVKVSSLQRRLSVM</sequence>
<keyword evidence="1" id="KW-0175">Coiled coil</keyword>
<organism evidence="3 4">
    <name type="scientific">Dendryphion nanum</name>
    <dbReference type="NCBI Taxonomy" id="256645"/>
    <lineage>
        <taxon>Eukaryota</taxon>
        <taxon>Fungi</taxon>
        <taxon>Dikarya</taxon>
        <taxon>Ascomycota</taxon>
        <taxon>Pezizomycotina</taxon>
        <taxon>Dothideomycetes</taxon>
        <taxon>Pleosporomycetidae</taxon>
        <taxon>Pleosporales</taxon>
        <taxon>Torulaceae</taxon>
        <taxon>Dendryphion</taxon>
    </lineage>
</organism>
<feature type="region of interest" description="Disordered" evidence="2">
    <location>
        <begin position="110"/>
        <end position="185"/>
    </location>
</feature>
<feature type="region of interest" description="Disordered" evidence="2">
    <location>
        <begin position="291"/>
        <end position="322"/>
    </location>
</feature>
<gene>
    <name evidence="3" type="ORF">B0J11DRAFT_525982</name>
</gene>
<dbReference type="OrthoDB" id="4186885at2759"/>
<feature type="compositionally biased region" description="Basic and acidic residues" evidence="2">
    <location>
        <begin position="140"/>
        <end position="149"/>
    </location>
</feature>
<dbReference type="AlphaFoldDB" id="A0A9P9DWK6"/>
<comment type="caution">
    <text evidence="3">The sequence shown here is derived from an EMBL/GenBank/DDBJ whole genome shotgun (WGS) entry which is preliminary data.</text>
</comment>